<proteinExistence type="predicted"/>
<dbReference type="EMBL" id="VICE01000067">
    <property type="protein sequence ID" value="TQD46118.1"/>
    <property type="molecule type" value="Genomic_DNA"/>
</dbReference>
<accession>A0A508AEB3</accession>
<evidence type="ECO:0000313" key="2">
    <source>
        <dbReference type="Proteomes" id="UP000318212"/>
    </source>
</evidence>
<evidence type="ECO:0008006" key="3">
    <source>
        <dbReference type="Google" id="ProtNLM"/>
    </source>
</evidence>
<dbReference type="AlphaFoldDB" id="A0A508AEB3"/>
<dbReference type="Proteomes" id="UP000318212">
    <property type="component" value="Unassembled WGS sequence"/>
</dbReference>
<dbReference type="RefSeq" id="WP_141518104.1">
    <property type="nucleotide sequence ID" value="NZ_VICE01000067.1"/>
</dbReference>
<gene>
    <name evidence="1" type="ORF">FKV25_07155</name>
</gene>
<evidence type="ECO:0000313" key="1">
    <source>
        <dbReference type="EMBL" id="TQD46118.1"/>
    </source>
</evidence>
<protein>
    <recommendedName>
        <fullName evidence="3">DUF695 domain-containing protein</fullName>
    </recommendedName>
</protein>
<sequence length="116" mass="12645">MGWWSRWFGKRGIAENGEHAVIVSFDYGSPDTAALAELGEQLRAALGDSGDGEYDGHEIAENGSDGTFFMYGPDADRILARVRPLLEGHGQLRHLTARLRYGEAGRNAPETVLEIG</sequence>
<keyword evidence="2" id="KW-1185">Reference proteome</keyword>
<name>A0A508AEB3_9GAMM</name>
<comment type="caution">
    <text evidence="1">The sequence shown here is derived from an EMBL/GenBank/DDBJ whole genome shotgun (WGS) entry which is preliminary data.</text>
</comment>
<dbReference type="OrthoDB" id="678788at2"/>
<organism evidence="1 2">
    <name type="scientific">Marilutibacter aestuarii</name>
    <dbReference type="NCBI Taxonomy" id="1706195"/>
    <lineage>
        <taxon>Bacteria</taxon>
        <taxon>Pseudomonadati</taxon>
        <taxon>Pseudomonadota</taxon>
        <taxon>Gammaproteobacteria</taxon>
        <taxon>Lysobacterales</taxon>
        <taxon>Lysobacteraceae</taxon>
        <taxon>Marilutibacter</taxon>
    </lineage>
</organism>
<reference evidence="1 2" key="1">
    <citation type="submission" date="2019-06" db="EMBL/GenBank/DDBJ databases">
        <title>Lysobacter alkalisoli sp. nov. isolated from saline soil.</title>
        <authorList>
            <person name="Sun J.-Q."/>
            <person name="Xu L."/>
        </authorList>
    </citation>
    <scope>NUCLEOTIDE SEQUENCE [LARGE SCALE GENOMIC DNA]</scope>
    <source>
        <strain evidence="1 2">JCM 31130</strain>
    </source>
</reference>